<sequence length="41" mass="4760">MKDNIAEARKLKQSLEQDIGYNDPEFASADVLIRRREILGR</sequence>
<organism evidence="1 2">
    <name type="scientific">Sphaerospermopsis kisseleviana CS-549</name>
    <dbReference type="NCBI Taxonomy" id="3021783"/>
    <lineage>
        <taxon>Bacteria</taxon>
        <taxon>Bacillati</taxon>
        <taxon>Cyanobacteriota</taxon>
        <taxon>Cyanophyceae</taxon>
        <taxon>Nostocales</taxon>
        <taxon>Aphanizomenonaceae</taxon>
        <taxon>Sphaerospermopsis</taxon>
        <taxon>Sphaerospermopsis kisseleviana</taxon>
    </lineage>
</organism>
<dbReference type="Proteomes" id="UP001211711">
    <property type="component" value="Unassembled WGS sequence"/>
</dbReference>
<dbReference type="RefSeq" id="WP_272109841.1">
    <property type="nucleotide sequence ID" value="NZ_JAQMTI010000093.1"/>
</dbReference>
<accession>A0ABT4ZP64</accession>
<protein>
    <submittedName>
        <fullName evidence="1">Uncharacterized protein</fullName>
    </submittedName>
</protein>
<keyword evidence="2" id="KW-1185">Reference proteome</keyword>
<proteinExistence type="predicted"/>
<dbReference type="EMBL" id="JAQMTI010000093">
    <property type="protein sequence ID" value="MDB9441094.1"/>
    <property type="molecule type" value="Genomic_DNA"/>
</dbReference>
<name>A0ABT4ZP64_9CYAN</name>
<evidence type="ECO:0000313" key="1">
    <source>
        <dbReference type="EMBL" id="MDB9441094.1"/>
    </source>
</evidence>
<gene>
    <name evidence="1" type="ORF">PN497_06910</name>
</gene>
<evidence type="ECO:0000313" key="2">
    <source>
        <dbReference type="Proteomes" id="UP001211711"/>
    </source>
</evidence>
<comment type="caution">
    <text evidence="1">The sequence shown here is derived from an EMBL/GenBank/DDBJ whole genome shotgun (WGS) entry which is preliminary data.</text>
</comment>
<reference evidence="1 2" key="1">
    <citation type="submission" date="2023-01" db="EMBL/GenBank/DDBJ databases">
        <title>Genomes from the Australian National Cyanobacteria Reference Collection.</title>
        <authorList>
            <person name="Willis A."/>
            <person name="Lee E.M.F."/>
        </authorList>
    </citation>
    <scope>NUCLEOTIDE SEQUENCE [LARGE SCALE GENOMIC DNA]</scope>
    <source>
        <strain evidence="1 2">CS-549</strain>
    </source>
</reference>